<dbReference type="AlphaFoldDB" id="A0A9X3N746"/>
<sequence>MARLVRMDQTGHTTLAEWTSAKDAEHAAAELRSSLEQGYYAVVTQGEGHATQVSELPLDADLVILRRPIAGG</sequence>
<evidence type="ECO:0000313" key="2">
    <source>
        <dbReference type="Proteomes" id="UP001147653"/>
    </source>
</evidence>
<dbReference type="EMBL" id="JAPDDP010000017">
    <property type="protein sequence ID" value="MDA0180953.1"/>
    <property type="molecule type" value="Genomic_DNA"/>
</dbReference>
<evidence type="ECO:0000313" key="1">
    <source>
        <dbReference type="EMBL" id="MDA0180953.1"/>
    </source>
</evidence>
<dbReference type="Proteomes" id="UP001147653">
    <property type="component" value="Unassembled WGS sequence"/>
</dbReference>
<proteinExistence type="predicted"/>
<comment type="caution">
    <text evidence="1">The sequence shown here is derived from an EMBL/GenBank/DDBJ whole genome shotgun (WGS) entry which is preliminary data.</text>
</comment>
<reference evidence="1" key="1">
    <citation type="submission" date="2022-10" db="EMBL/GenBank/DDBJ databases">
        <title>The WGS of Solirubrobacter phytolaccae KCTC 29190.</title>
        <authorList>
            <person name="Jiang Z."/>
        </authorList>
    </citation>
    <scope>NUCLEOTIDE SEQUENCE</scope>
    <source>
        <strain evidence="1">KCTC 29190</strain>
    </source>
</reference>
<accession>A0A9X3N746</accession>
<organism evidence="1 2">
    <name type="scientific">Solirubrobacter phytolaccae</name>
    <dbReference type="NCBI Taxonomy" id="1404360"/>
    <lineage>
        <taxon>Bacteria</taxon>
        <taxon>Bacillati</taxon>
        <taxon>Actinomycetota</taxon>
        <taxon>Thermoleophilia</taxon>
        <taxon>Solirubrobacterales</taxon>
        <taxon>Solirubrobacteraceae</taxon>
        <taxon>Solirubrobacter</taxon>
    </lineage>
</organism>
<gene>
    <name evidence="1" type="ORF">OJ997_11660</name>
</gene>
<keyword evidence="2" id="KW-1185">Reference proteome</keyword>
<protein>
    <submittedName>
        <fullName evidence="1">Uncharacterized protein</fullName>
    </submittedName>
</protein>
<name>A0A9X3N746_9ACTN</name>
<dbReference type="RefSeq" id="WP_270025264.1">
    <property type="nucleotide sequence ID" value="NZ_JAPDDP010000017.1"/>
</dbReference>